<keyword evidence="4" id="KW-0969">Cilium</keyword>
<sequence length="167" mass="17355">MSVPAVSGASDFYANVGATRNTDAAATAAGEQTLDKDAFLQLLVASLKYQDPSAPMNTSELMAQTTQLSTMEQLVSLTTMAQQSFALQQRSSAAALVGQYVSYVDDKGKTVEGLVKSVDLTSADPLLKIGDAYVSLHYISGVVSKPADPAPNPSTSQTTSSGNTVQA</sequence>
<protein>
    <submittedName>
        <fullName evidence="4">Flagellar hook capping protein</fullName>
    </submittedName>
</protein>
<keyword evidence="5" id="KW-1185">Reference proteome</keyword>
<accession>A0A7J9UYK8</accession>
<dbReference type="Proteomes" id="UP000429644">
    <property type="component" value="Unassembled WGS sequence"/>
</dbReference>
<evidence type="ECO:0000313" key="4">
    <source>
        <dbReference type="EMBL" id="MPV89718.1"/>
    </source>
</evidence>
<dbReference type="GO" id="GO:0044781">
    <property type="term" value="P:bacterial-type flagellum organization"/>
    <property type="evidence" value="ECO:0007669"/>
    <property type="project" value="UniProtKB-KW"/>
</dbReference>
<dbReference type="AlphaFoldDB" id="A0A7J9UYK8"/>
<feature type="region of interest" description="Disordered" evidence="3">
    <location>
        <begin position="144"/>
        <end position="167"/>
    </location>
</feature>
<dbReference type="Pfam" id="PF03963">
    <property type="entry name" value="FlgD"/>
    <property type="match status" value="1"/>
</dbReference>
<proteinExistence type="inferred from homology"/>
<keyword evidence="2" id="KW-1005">Bacterial flagellum biogenesis</keyword>
<dbReference type="OrthoDB" id="9785233at2"/>
<organism evidence="4 5">
    <name type="scientific">Georgenia ruanii</name>
    <dbReference type="NCBI Taxonomy" id="348442"/>
    <lineage>
        <taxon>Bacteria</taxon>
        <taxon>Bacillati</taxon>
        <taxon>Actinomycetota</taxon>
        <taxon>Actinomycetes</taxon>
        <taxon>Micrococcales</taxon>
        <taxon>Bogoriellaceae</taxon>
        <taxon>Georgenia</taxon>
    </lineage>
</organism>
<evidence type="ECO:0000313" key="5">
    <source>
        <dbReference type="Proteomes" id="UP000429644"/>
    </source>
</evidence>
<keyword evidence="4" id="KW-0966">Cell projection</keyword>
<dbReference type="RefSeq" id="WP_152232467.1">
    <property type="nucleotide sequence ID" value="NZ_BAAAOT010000024.1"/>
</dbReference>
<dbReference type="EMBL" id="WHPD01002946">
    <property type="protein sequence ID" value="MPV89718.1"/>
    <property type="molecule type" value="Genomic_DNA"/>
</dbReference>
<evidence type="ECO:0000256" key="1">
    <source>
        <dbReference type="ARBA" id="ARBA00010577"/>
    </source>
</evidence>
<name>A0A7J9UYK8_9MICO</name>
<evidence type="ECO:0000256" key="3">
    <source>
        <dbReference type="SAM" id="MobiDB-lite"/>
    </source>
</evidence>
<feature type="compositionally biased region" description="Polar residues" evidence="3">
    <location>
        <begin position="153"/>
        <end position="167"/>
    </location>
</feature>
<gene>
    <name evidence="4" type="ORF">GB882_13665</name>
</gene>
<dbReference type="InterPro" id="IPR005648">
    <property type="entry name" value="FlgD"/>
</dbReference>
<comment type="caution">
    <text evidence="4">The sequence shown here is derived from an EMBL/GenBank/DDBJ whole genome shotgun (WGS) entry which is preliminary data.</text>
</comment>
<evidence type="ECO:0000256" key="2">
    <source>
        <dbReference type="ARBA" id="ARBA00022795"/>
    </source>
</evidence>
<keyword evidence="4" id="KW-0282">Flagellum</keyword>
<comment type="similarity">
    <text evidence="1">Belongs to the FlgD family.</text>
</comment>
<reference evidence="4 5" key="1">
    <citation type="submission" date="2019-10" db="EMBL/GenBank/DDBJ databases">
        <title>Georgenia wutianyii sp. nov. and Georgenia yuyongxinii sp. nov. isolated from plateau pika (Ochotona curzoniae) in the Qinghai-Tibet plateau of China.</title>
        <authorList>
            <person name="Tian Z."/>
        </authorList>
    </citation>
    <scope>NUCLEOTIDE SEQUENCE [LARGE SCALE GENOMIC DNA]</scope>
    <source>
        <strain evidence="4 5">JCM 15130</strain>
    </source>
</reference>